<evidence type="ECO:0000256" key="1">
    <source>
        <dbReference type="SAM" id="Phobius"/>
    </source>
</evidence>
<feature type="transmembrane region" description="Helical" evidence="1">
    <location>
        <begin position="103"/>
        <end position="133"/>
    </location>
</feature>
<proteinExistence type="predicted"/>
<dbReference type="GeneID" id="94349849"/>
<dbReference type="KEGG" id="blac:94349849"/>
<dbReference type="Proteomes" id="UP000294530">
    <property type="component" value="Unassembled WGS sequence"/>
</dbReference>
<organism evidence="2 3">
    <name type="scientific">Bremia lactucae</name>
    <name type="common">Lettuce downy mildew</name>
    <dbReference type="NCBI Taxonomy" id="4779"/>
    <lineage>
        <taxon>Eukaryota</taxon>
        <taxon>Sar</taxon>
        <taxon>Stramenopiles</taxon>
        <taxon>Oomycota</taxon>
        <taxon>Peronosporomycetes</taxon>
        <taxon>Peronosporales</taxon>
        <taxon>Peronosporaceae</taxon>
        <taxon>Bremia</taxon>
    </lineage>
</organism>
<accession>A0A976NYI7</accession>
<keyword evidence="3" id="KW-1185">Reference proteome</keyword>
<dbReference type="EMBL" id="SHOA02000003">
    <property type="protein sequence ID" value="TDH72596.1"/>
    <property type="molecule type" value="Genomic_DNA"/>
</dbReference>
<dbReference type="AlphaFoldDB" id="A0A976NYI7"/>
<keyword evidence="1" id="KW-1133">Transmembrane helix</keyword>
<dbReference type="OrthoDB" id="73322at2759"/>
<feature type="transmembrane region" description="Helical" evidence="1">
    <location>
        <begin position="41"/>
        <end position="58"/>
    </location>
</feature>
<protein>
    <submittedName>
        <fullName evidence="2">Uncharacterized protein</fullName>
    </submittedName>
</protein>
<reference evidence="2 3" key="1">
    <citation type="journal article" date="2021" name="Genome Biol.">
        <title>AFLAP: assembly-free linkage analysis pipeline using k-mers from genome sequencing data.</title>
        <authorList>
            <person name="Fletcher K."/>
            <person name="Zhang L."/>
            <person name="Gil J."/>
            <person name="Han R."/>
            <person name="Cavanaugh K."/>
            <person name="Michelmore R."/>
        </authorList>
    </citation>
    <scope>NUCLEOTIDE SEQUENCE [LARGE SCALE GENOMIC DNA]</scope>
    <source>
        <strain evidence="2 3">SF5</strain>
    </source>
</reference>
<evidence type="ECO:0000313" key="2">
    <source>
        <dbReference type="EMBL" id="TDH72596.1"/>
    </source>
</evidence>
<keyword evidence="1" id="KW-0472">Membrane</keyword>
<sequence>MRPFSRRGLGFGFSGPAGLDGRTLYDPPVDLTHSMDLDQRLFSAYFLVAEPLATFVGYRIAQHCLRGCRVSFLSPSQRMWIGICYCWLKIQLIAYAFHGTAYYILSLVLIIVYFVYAFLAFGFHFGPLQFLFFDYIPRTKMTQSLIYKMARVCQNVSTRVECYILQQLLCCLPLEMRDCNAMTASSIPATHPLEPFKPMSRNSNRAMGFSRVTSFFGRQLNVSIELWNHSMCQQWILPLSSGARATASRVKTTCANENVRNDAVFECRYMFVMQHDGLLLGFFLTAPSATLMVKFKHGKAMPFELLLRFHCETRSVLANVSPVVLYAESPKLVGRANVAQKNAVFRLLLHLNKAHGNSVDVSLRALRAKNFVDAGVGQVMKKKTRVTGSFSELSG</sequence>
<evidence type="ECO:0000313" key="3">
    <source>
        <dbReference type="Proteomes" id="UP000294530"/>
    </source>
</evidence>
<gene>
    <name evidence="2" type="ORF">CCR75_006106</name>
</gene>
<keyword evidence="1" id="KW-0812">Transmembrane</keyword>
<comment type="caution">
    <text evidence="2">The sequence shown here is derived from an EMBL/GenBank/DDBJ whole genome shotgun (WGS) entry which is preliminary data.</text>
</comment>
<feature type="transmembrane region" description="Helical" evidence="1">
    <location>
        <begin position="79"/>
        <end position="97"/>
    </location>
</feature>
<name>A0A976NYI7_BRELC</name>
<dbReference type="RefSeq" id="XP_067822095.1">
    <property type="nucleotide sequence ID" value="XM_067964178.1"/>
</dbReference>